<gene>
    <name evidence="1" type="ORF">SPELUC_LOCUS15929</name>
</gene>
<dbReference type="Proteomes" id="UP000789366">
    <property type="component" value="Unassembled WGS sequence"/>
</dbReference>
<evidence type="ECO:0000313" key="2">
    <source>
        <dbReference type="Proteomes" id="UP000789366"/>
    </source>
</evidence>
<proteinExistence type="predicted"/>
<accession>A0ACA9R1W1</accession>
<protein>
    <submittedName>
        <fullName evidence="1">3546_t:CDS:1</fullName>
    </submittedName>
</protein>
<organism evidence="1 2">
    <name type="scientific">Cetraspora pellucida</name>
    <dbReference type="NCBI Taxonomy" id="1433469"/>
    <lineage>
        <taxon>Eukaryota</taxon>
        <taxon>Fungi</taxon>
        <taxon>Fungi incertae sedis</taxon>
        <taxon>Mucoromycota</taxon>
        <taxon>Glomeromycotina</taxon>
        <taxon>Glomeromycetes</taxon>
        <taxon>Diversisporales</taxon>
        <taxon>Gigasporaceae</taxon>
        <taxon>Cetraspora</taxon>
    </lineage>
</organism>
<sequence length="97" mass="10934">SPEPDLDEAFAIVQRCLSTRPDLLPHDQTNLVIKKNCVGLRPCRKGGMRIDAEWIYLENFGKKIFIVHNYGHGSYGFQCSYGAANDVVKIINSSMFN</sequence>
<feature type="non-terminal residue" evidence="1">
    <location>
        <position position="1"/>
    </location>
</feature>
<keyword evidence="2" id="KW-1185">Reference proteome</keyword>
<feature type="non-terminal residue" evidence="1">
    <location>
        <position position="97"/>
    </location>
</feature>
<reference evidence="1" key="1">
    <citation type="submission" date="2021-06" db="EMBL/GenBank/DDBJ databases">
        <authorList>
            <person name="Kallberg Y."/>
            <person name="Tangrot J."/>
            <person name="Rosling A."/>
        </authorList>
    </citation>
    <scope>NUCLEOTIDE SEQUENCE</scope>
    <source>
        <strain evidence="1">28 12/20/2015</strain>
    </source>
</reference>
<name>A0ACA9R1W1_9GLOM</name>
<dbReference type="EMBL" id="CAJVPW010055512">
    <property type="protein sequence ID" value="CAG8773466.1"/>
    <property type="molecule type" value="Genomic_DNA"/>
</dbReference>
<comment type="caution">
    <text evidence="1">The sequence shown here is derived from an EMBL/GenBank/DDBJ whole genome shotgun (WGS) entry which is preliminary data.</text>
</comment>
<evidence type="ECO:0000313" key="1">
    <source>
        <dbReference type="EMBL" id="CAG8773466.1"/>
    </source>
</evidence>